<protein>
    <submittedName>
        <fullName evidence="1">GxxExxY protein</fullName>
    </submittedName>
</protein>
<dbReference type="Pfam" id="PF13366">
    <property type="entry name" value="PDDEXK_3"/>
    <property type="match status" value="1"/>
</dbReference>
<gene>
    <name evidence="1" type="ORF">E1750_13230</name>
</gene>
<dbReference type="OrthoDB" id="9806869at2"/>
<reference evidence="2" key="1">
    <citation type="submission" date="2019-03" db="EMBL/GenBank/DDBJ databases">
        <title>Flavobacterium sp.</title>
        <authorList>
            <person name="Kim H."/>
        </authorList>
    </citation>
    <scope>NUCLEOTIDE SEQUENCE [LARGE SCALE GENOMIC DNA]</scope>
    <source>
        <strain evidence="2">GS13</strain>
    </source>
</reference>
<dbReference type="NCBIfam" id="TIGR04256">
    <property type="entry name" value="GxxExxY"/>
    <property type="match status" value="1"/>
</dbReference>
<proteinExistence type="predicted"/>
<sequence length="123" mass="14504">MELYKQEEYYKIIGLCMEVHRILGGGLLEAVYKEALEIEFDFHNIPYEREKEFVIEYKGHRLKKKFYADFIVYDEIILEVKAAKLLVDENITQTLNYMSITKSGLGILANFSHKSLQHKRVVI</sequence>
<evidence type="ECO:0000313" key="2">
    <source>
        <dbReference type="Proteomes" id="UP000291124"/>
    </source>
</evidence>
<dbReference type="InterPro" id="IPR026350">
    <property type="entry name" value="GxxExxY"/>
</dbReference>
<organism evidence="1 2">
    <name type="scientific">Flavobacterium nackdongense</name>
    <dbReference type="NCBI Taxonomy" id="2547394"/>
    <lineage>
        <taxon>Bacteria</taxon>
        <taxon>Pseudomonadati</taxon>
        <taxon>Bacteroidota</taxon>
        <taxon>Flavobacteriia</taxon>
        <taxon>Flavobacteriales</taxon>
        <taxon>Flavobacteriaceae</taxon>
        <taxon>Flavobacterium</taxon>
    </lineage>
</organism>
<dbReference type="EMBL" id="CP037933">
    <property type="protein sequence ID" value="QBN19724.1"/>
    <property type="molecule type" value="Genomic_DNA"/>
</dbReference>
<dbReference type="RefSeq" id="WP_133277240.1">
    <property type="nucleotide sequence ID" value="NZ_CP037933.1"/>
</dbReference>
<accession>A0A4P6YFN5</accession>
<keyword evidence="2" id="KW-1185">Reference proteome</keyword>
<dbReference type="Proteomes" id="UP000291124">
    <property type="component" value="Chromosome"/>
</dbReference>
<name>A0A4P6YFN5_9FLAO</name>
<dbReference type="AlphaFoldDB" id="A0A4P6YFN5"/>
<evidence type="ECO:0000313" key="1">
    <source>
        <dbReference type="EMBL" id="QBN19724.1"/>
    </source>
</evidence>
<dbReference type="KEGG" id="fnk:E1750_13230"/>